<feature type="domain" description="Hypervirulence associated protein TUDOR" evidence="2">
    <location>
        <begin position="24"/>
        <end position="82"/>
    </location>
</feature>
<sequence>MGTVWEANMAKDHVPSRRRDPSKGDKVAWNSHGSTASGTVEKKITRRTEAAGRTVDASPDEPQYEVRSDKSGRTAVHKPSALKKKSK</sequence>
<gene>
    <name evidence="3" type="ORF">GFH48_35140</name>
</gene>
<dbReference type="Gene3D" id="2.30.30.1060">
    <property type="match status" value="1"/>
</dbReference>
<keyword evidence="4" id="KW-1185">Reference proteome</keyword>
<feature type="compositionally biased region" description="Basic and acidic residues" evidence="1">
    <location>
        <begin position="40"/>
        <end position="50"/>
    </location>
</feature>
<dbReference type="Proteomes" id="UP000326179">
    <property type="component" value="Chromosome"/>
</dbReference>
<dbReference type="KEGG" id="sfy:GFH48_35140"/>
<evidence type="ECO:0000313" key="3">
    <source>
        <dbReference type="EMBL" id="QFZ77836.1"/>
    </source>
</evidence>
<organism evidence="3 4">
    <name type="scientific">Streptomyces fagopyri</name>
    <dbReference type="NCBI Taxonomy" id="2662397"/>
    <lineage>
        <taxon>Bacteria</taxon>
        <taxon>Bacillati</taxon>
        <taxon>Actinomycetota</taxon>
        <taxon>Actinomycetes</taxon>
        <taxon>Kitasatosporales</taxon>
        <taxon>Streptomycetaceae</taxon>
        <taxon>Streptomyces</taxon>
    </lineage>
</organism>
<name>A0A5Q0LMR4_9ACTN</name>
<dbReference type="Pfam" id="PF11160">
    <property type="entry name" value="Hva1_TUDOR"/>
    <property type="match status" value="1"/>
</dbReference>
<proteinExistence type="predicted"/>
<evidence type="ECO:0000313" key="4">
    <source>
        <dbReference type="Proteomes" id="UP000326179"/>
    </source>
</evidence>
<dbReference type="AlphaFoldDB" id="A0A5Q0LMR4"/>
<dbReference type="EMBL" id="CP045643">
    <property type="protein sequence ID" value="QFZ77836.1"/>
    <property type="molecule type" value="Genomic_DNA"/>
</dbReference>
<evidence type="ECO:0000259" key="2">
    <source>
        <dbReference type="Pfam" id="PF11160"/>
    </source>
</evidence>
<feature type="compositionally biased region" description="Basic and acidic residues" evidence="1">
    <location>
        <begin position="9"/>
        <end position="26"/>
    </location>
</feature>
<dbReference type="InterPro" id="IPR021331">
    <property type="entry name" value="Hva1_TUDOR"/>
</dbReference>
<accession>A0A5Q0LMR4</accession>
<evidence type="ECO:0000256" key="1">
    <source>
        <dbReference type="SAM" id="MobiDB-lite"/>
    </source>
</evidence>
<feature type="region of interest" description="Disordered" evidence="1">
    <location>
        <begin position="1"/>
        <end position="87"/>
    </location>
</feature>
<protein>
    <submittedName>
        <fullName evidence="3">DUF2945 domain-containing protein</fullName>
    </submittedName>
</protein>
<reference evidence="3 4" key="1">
    <citation type="submission" date="2019-10" db="EMBL/GenBank/DDBJ databases">
        <title>A novel species.</title>
        <authorList>
            <person name="Gao J."/>
        </authorList>
    </citation>
    <scope>NUCLEOTIDE SEQUENCE [LARGE SCALE GENOMIC DNA]</scope>
    <source>
        <strain evidence="3 4">QMT-28</strain>
    </source>
</reference>